<reference evidence="1" key="2">
    <citation type="journal article" date="2023" name="Int. J. Mol. Sci.">
        <title>De Novo Assembly and Annotation of 11 Diverse Shrub Willow (Salix) Genomes Reveals Novel Gene Organization in Sex-Linked Regions.</title>
        <authorList>
            <person name="Hyden B."/>
            <person name="Feng K."/>
            <person name="Yates T.B."/>
            <person name="Jawdy S."/>
            <person name="Cereghino C."/>
            <person name="Smart L.B."/>
            <person name="Muchero W."/>
        </authorList>
    </citation>
    <scope>NUCLEOTIDE SEQUENCE</scope>
    <source>
        <tissue evidence="1">Shoot tip</tissue>
    </source>
</reference>
<proteinExistence type="predicted"/>
<keyword evidence="2" id="KW-1185">Reference proteome</keyword>
<comment type="caution">
    <text evidence="1">The sequence shown here is derived from an EMBL/GenBank/DDBJ whole genome shotgun (WGS) entry which is preliminary data.</text>
</comment>
<organism evidence="1 2">
    <name type="scientific">Salix purpurea</name>
    <name type="common">Purple osier willow</name>
    <dbReference type="NCBI Taxonomy" id="77065"/>
    <lineage>
        <taxon>Eukaryota</taxon>
        <taxon>Viridiplantae</taxon>
        <taxon>Streptophyta</taxon>
        <taxon>Embryophyta</taxon>
        <taxon>Tracheophyta</taxon>
        <taxon>Spermatophyta</taxon>
        <taxon>Magnoliopsida</taxon>
        <taxon>eudicotyledons</taxon>
        <taxon>Gunneridae</taxon>
        <taxon>Pentapetalae</taxon>
        <taxon>rosids</taxon>
        <taxon>fabids</taxon>
        <taxon>Malpighiales</taxon>
        <taxon>Salicaceae</taxon>
        <taxon>Saliceae</taxon>
        <taxon>Salix</taxon>
    </lineage>
</organism>
<gene>
    <name evidence="1" type="ORF">OIU79_005608</name>
</gene>
<reference evidence="1" key="1">
    <citation type="submission" date="2022-11" db="EMBL/GenBank/DDBJ databases">
        <authorList>
            <person name="Hyden B.L."/>
            <person name="Feng K."/>
            <person name="Yates T."/>
            <person name="Jawdy S."/>
            <person name="Smart L.B."/>
            <person name="Muchero W."/>
        </authorList>
    </citation>
    <scope>NUCLEOTIDE SEQUENCE</scope>
    <source>
        <tissue evidence="1">Shoot tip</tissue>
    </source>
</reference>
<protein>
    <submittedName>
        <fullName evidence="1">Uncharacterized protein</fullName>
    </submittedName>
</protein>
<evidence type="ECO:0000313" key="1">
    <source>
        <dbReference type="EMBL" id="KAJ6717459.1"/>
    </source>
</evidence>
<dbReference type="OrthoDB" id="1888697at2759"/>
<dbReference type="EMBL" id="JAPFFK010000014">
    <property type="protein sequence ID" value="KAJ6717459.1"/>
    <property type="molecule type" value="Genomic_DNA"/>
</dbReference>
<sequence length="217" mass="24298">MVPKSMADFPPNLEDGESWLPSDVFLEIISTTNAGKINKRNLPVQDHPAIESPAIVAPEIQLRVKPNVKSPAGTRAPGVNHGCHPCRNHGIDEAVSRPFNAYNSKMITTPAHNQTEGFKSRHSMFAHGKSEGTGFFLPRFNKPFSKESGGVLLPRGTGVFLNHQVMDKYKYGDENNVEGYEKKNSRKDRSEEDEKYESRFTCGHQICLPREWTYSAP</sequence>
<name>A0A9Q0TTB6_SALPP</name>
<accession>A0A9Q0TTB6</accession>
<dbReference type="AlphaFoldDB" id="A0A9Q0TTB6"/>
<evidence type="ECO:0000313" key="2">
    <source>
        <dbReference type="Proteomes" id="UP001151532"/>
    </source>
</evidence>
<dbReference type="Proteomes" id="UP001151532">
    <property type="component" value="Chromosome 10"/>
</dbReference>